<dbReference type="InterPro" id="IPR050705">
    <property type="entry name" value="Cytochrome_P450_3A"/>
</dbReference>
<evidence type="ECO:0000256" key="8">
    <source>
        <dbReference type="ARBA" id="ARBA00043906"/>
    </source>
</evidence>
<accession>A0AA36C909</accession>
<feature type="binding site" description="axial binding residue" evidence="9">
    <location>
        <position position="327"/>
    </location>
    <ligand>
        <name>heme</name>
        <dbReference type="ChEBI" id="CHEBI:30413"/>
    </ligand>
    <ligandPart>
        <name>Fe</name>
        <dbReference type="ChEBI" id="CHEBI:18248"/>
    </ligandPart>
</feature>
<dbReference type="InterPro" id="IPR036396">
    <property type="entry name" value="Cyt_P450_sf"/>
</dbReference>
<dbReference type="PANTHER" id="PTHR24302">
    <property type="entry name" value="CYTOCHROME P450 FAMILY 3"/>
    <property type="match status" value="1"/>
</dbReference>
<dbReference type="Gene3D" id="1.10.630.10">
    <property type="entry name" value="Cytochrome P450"/>
    <property type="match status" value="1"/>
</dbReference>
<dbReference type="Pfam" id="PF00067">
    <property type="entry name" value="p450"/>
    <property type="match status" value="1"/>
</dbReference>
<evidence type="ECO:0000256" key="1">
    <source>
        <dbReference type="ARBA" id="ARBA00001971"/>
    </source>
</evidence>
<dbReference type="Proteomes" id="UP001177023">
    <property type="component" value="Unassembled WGS sequence"/>
</dbReference>
<keyword evidence="7 10" id="KW-0503">Monooxygenase</keyword>
<dbReference type="EMBL" id="CATQJA010000898">
    <property type="protein sequence ID" value="CAJ0564618.1"/>
    <property type="molecule type" value="Genomic_DNA"/>
</dbReference>
<dbReference type="InterPro" id="IPR002401">
    <property type="entry name" value="Cyt_P450_E_grp-I"/>
</dbReference>
<evidence type="ECO:0000256" key="5">
    <source>
        <dbReference type="ARBA" id="ARBA00023002"/>
    </source>
</evidence>
<organism evidence="11 12">
    <name type="scientific">Mesorhabditis spiculigera</name>
    <dbReference type="NCBI Taxonomy" id="96644"/>
    <lineage>
        <taxon>Eukaryota</taxon>
        <taxon>Metazoa</taxon>
        <taxon>Ecdysozoa</taxon>
        <taxon>Nematoda</taxon>
        <taxon>Chromadorea</taxon>
        <taxon>Rhabditida</taxon>
        <taxon>Rhabditina</taxon>
        <taxon>Rhabditomorpha</taxon>
        <taxon>Rhabditoidea</taxon>
        <taxon>Rhabditidae</taxon>
        <taxon>Mesorhabditinae</taxon>
        <taxon>Mesorhabditis</taxon>
    </lineage>
</organism>
<dbReference type="AlphaFoldDB" id="A0AA36C909"/>
<dbReference type="PRINTS" id="PR00385">
    <property type="entry name" value="P450"/>
</dbReference>
<evidence type="ECO:0000256" key="10">
    <source>
        <dbReference type="RuleBase" id="RU000461"/>
    </source>
</evidence>
<proteinExistence type="inferred from homology"/>
<feature type="non-terminal residue" evidence="11">
    <location>
        <position position="1"/>
    </location>
</feature>
<evidence type="ECO:0000313" key="12">
    <source>
        <dbReference type="Proteomes" id="UP001177023"/>
    </source>
</evidence>
<evidence type="ECO:0000256" key="2">
    <source>
        <dbReference type="ARBA" id="ARBA00010617"/>
    </source>
</evidence>
<dbReference type="GO" id="GO:0020037">
    <property type="term" value="F:heme binding"/>
    <property type="evidence" value="ECO:0007669"/>
    <property type="project" value="InterPro"/>
</dbReference>
<sequence length="380" mass="42960">MVSGAGEIYKEIRQILGISPIVNDSARHLVAHIGKHVDKDPINIHLYYQEYTMDVIARIAMGVKGSQQWNSQYPEILRGLFDRNMKEPFYLMLTVAPFLKPILQPIFLRLATILKLPIGRLYAQIEIAVAERKKARAAGNITNDDFIDMFLSAEATIDHSQEGSFDRRDPTIAKKLTTEEVIAQCFVFLLAGFDTTANTLAYVSHFLALNKDIQDRLREEIDHVCTTEEVSNEQLAELKFMDCVTKEGLRLHPLATVAVARVAEEECEIAGISIDKGTMVQIDAYTLQRSKEIWGADAEEFVPDRWMNPTREQQMAYLPFGGGPRVCVGSRLAYTEEKMALVQLLRKYELHPVPNPKEMELRGPITISPVSVDVLIRKRA</sequence>
<evidence type="ECO:0000256" key="9">
    <source>
        <dbReference type="PIRSR" id="PIRSR602401-1"/>
    </source>
</evidence>
<dbReference type="SUPFAM" id="SSF48264">
    <property type="entry name" value="Cytochrome P450"/>
    <property type="match status" value="1"/>
</dbReference>
<dbReference type="GO" id="GO:0016705">
    <property type="term" value="F:oxidoreductase activity, acting on paired donors, with incorporation or reduction of molecular oxygen"/>
    <property type="evidence" value="ECO:0007669"/>
    <property type="project" value="InterPro"/>
</dbReference>
<evidence type="ECO:0000256" key="3">
    <source>
        <dbReference type="ARBA" id="ARBA00022617"/>
    </source>
</evidence>
<keyword evidence="3 9" id="KW-0349">Heme</keyword>
<gene>
    <name evidence="11" type="ORF">MSPICULIGERA_LOCUS3292</name>
</gene>
<evidence type="ECO:0000256" key="6">
    <source>
        <dbReference type="ARBA" id="ARBA00023004"/>
    </source>
</evidence>
<dbReference type="GO" id="GO:0005506">
    <property type="term" value="F:iron ion binding"/>
    <property type="evidence" value="ECO:0007669"/>
    <property type="project" value="InterPro"/>
</dbReference>
<keyword evidence="5 10" id="KW-0560">Oxidoreductase</keyword>
<name>A0AA36C909_9BILA</name>
<evidence type="ECO:0000313" key="11">
    <source>
        <dbReference type="EMBL" id="CAJ0564618.1"/>
    </source>
</evidence>
<dbReference type="InterPro" id="IPR001128">
    <property type="entry name" value="Cyt_P450"/>
</dbReference>
<dbReference type="InterPro" id="IPR017972">
    <property type="entry name" value="Cyt_P450_CS"/>
</dbReference>
<protein>
    <recommendedName>
        <fullName evidence="13">Cytochrome P450</fullName>
    </recommendedName>
</protein>
<dbReference type="PROSITE" id="PS00086">
    <property type="entry name" value="CYTOCHROME_P450"/>
    <property type="match status" value="1"/>
</dbReference>
<keyword evidence="4 9" id="KW-0479">Metal-binding</keyword>
<dbReference type="GO" id="GO:0008395">
    <property type="term" value="F:steroid hydroxylase activity"/>
    <property type="evidence" value="ECO:0007669"/>
    <property type="project" value="TreeGrafter"/>
</dbReference>
<evidence type="ECO:0008006" key="13">
    <source>
        <dbReference type="Google" id="ProtNLM"/>
    </source>
</evidence>
<evidence type="ECO:0000256" key="4">
    <source>
        <dbReference type="ARBA" id="ARBA00022723"/>
    </source>
</evidence>
<evidence type="ECO:0000256" key="7">
    <source>
        <dbReference type="ARBA" id="ARBA00023033"/>
    </source>
</evidence>
<comment type="cofactor">
    <cofactor evidence="1 9">
        <name>heme</name>
        <dbReference type="ChEBI" id="CHEBI:30413"/>
    </cofactor>
</comment>
<comment type="similarity">
    <text evidence="2 10">Belongs to the cytochrome P450 family.</text>
</comment>
<comment type="function">
    <text evidence="8">Cytochromes P450 are a group of heme-thiolate monooxygenases. They oxidize a variety of structurally unrelated compounds, including steroids, fatty acids, and xenobiotics.</text>
</comment>
<dbReference type="PRINTS" id="PR00463">
    <property type="entry name" value="EP450I"/>
</dbReference>
<reference evidence="11" key="1">
    <citation type="submission" date="2023-06" db="EMBL/GenBank/DDBJ databases">
        <authorList>
            <person name="Delattre M."/>
        </authorList>
    </citation>
    <scope>NUCLEOTIDE SEQUENCE</scope>
    <source>
        <strain evidence="11">AF72</strain>
    </source>
</reference>
<keyword evidence="6 9" id="KW-0408">Iron</keyword>
<comment type="caution">
    <text evidence="11">The sequence shown here is derived from an EMBL/GenBank/DDBJ whole genome shotgun (WGS) entry which is preliminary data.</text>
</comment>
<keyword evidence="12" id="KW-1185">Reference proteome</keyword>
<dbReference type="PANTHER" id="PTHR24302:SF15">
    <property type="entry name" value="FATTY-ACID PEROXYGENASE"/>
    <property type="match status" value="1"/>
</dbReference>